<dbReference type="AlphaFoldDB" id="A0A9N9BUP7"/>
<gene>
    <name evidence="2" type="ORF">FCALED_LOCUS7402</name>
</gene>
<feature type="compositionally biased region" description="Low complexity" evidence="1">
    <location>
        <begin position="151"/>
        <end position="160"/>
    </location>
</feature>
<reference evidence="2" key="1">
    <citation type="submission" date="2021-06" db="EMBL/GenBank/DDBJ databases">
        <authorList>
            <person name="Kallberg Y."/>
            <person name="Tangrot J."/>
            <person name="Rosling A."/>
        </authorList>
    </citation>
    <scope>NUCLEOTIDE SEQUENCE</scope>
    <source>
        <strain evidence="2">UK204</strain>
    </source>
</reference>
<feature type="non-terminal residue" evidence="2">
    <location>
        <position position="1"/>
    </location>
</feature>
<name>A0A9N9BUP7_9GLOM</name>
<organism evidence="2 3">
    <name type="scientific">Funneliformis caledonium</name>
    <dbReference type="NCBI Taxonomy" id="1117310"/>
    <lineage>
        <taxon>Eukaryota</taxon>
        <taxon>Fungi</taxon>
        <taxon>Fungi incertae sedis</taxon>
        <taxon>Mucoromycota</taxon>
        <taxon>Glomeromycotina</taxon>
        <taxon>Glomeromycetes</taxon>
        <taxon>Glomerales</taxon>
        <taxon>Glomeraceae</taxon>
        <taxon>Funneliformis</taxon>
    </lineage>
</organism>
<protein>
    <submittedName>
        <fullName evidence="2">14981_t:CDS:1</fullName>
    </submittedName>
</protein>
<sequence>MSNSFDSITTSNKQELDFFINNRPTPVAFFRKFEYTSKTTGLSNWCSALNASLACCKDDPKLVELKQNYENDHYKKSINDYFRLTYVEKEKVSIDKTITKRTGKAIRNRVDDLLPNDQALSKKPRLTKSHEDGNSTLMSAESKINQEDHSSCSASSDPSSNFNREEGPEHFNAESLKKERYRIGYSWENIVDNIDFRNISRNDWVFEGYNLSLEFRKFQRLTITQVKKDPILCFQNDLQKILCLSNIMLIERIKPPYITCTQAIWDRICQKKLLPRLPSVAYEVVHDYSSMLNSFMPLDNIQDTWGINFSKAVELNNHEEKNKFFQIQIILRNFLLLSSKDATINNEDTF</sequence>
<evidence type="ECO:0000256" key="1">
    <source>
        <dbReference type="SAM" id="MobiDB-lite"/>
    </source>
</evidence>
<comment type="caution">
    <text evidence="2">The sequence shown here is derived from an EMBL/GenBank/DDBJ whole genome shotgun (WGS) entry which is preliminary data.</text>
</comment>
<dbReference type="EMBL" id="CAJVPQ010001951">
    <property type="protein sequence ID" value="CAG8577159.1"/>
    <property type="molecule type" value="Genomic_DNA"/>
</dbReference>
<proteinExistence type="predicted"/>
<dbReference type="OrthoDB" id="2394823at2759"/>
<evidence type="ECO:0000313" key="2">
    <source>
        <dbReference type="EMBL" id="CAG8577159.1"/>
    </source>
</evidence>
<feature type="region of interest" description="Disordered" evidence="1">
    <location>
        <begin position="142"/>
        <end position="169"/>
    </location>
</feature>
<keyword evidence="3" id="KW-1185">Reference proteome</keyword>
<dbReference type="Proteomes" id="UP000789570">
    <property type="component" value="Unassembled WGS sequence"/>
</dbReference>
<evidence type="ECO:0000313" key="3">
    <source>
        <dbReference type="Proteomes" id="UP000789570"/>
    </source>
</evidence>
<accession>A0A9N9BUP7</accession>